<protein>
    <submittedName>
        <fullName evidence="1">Uncharacterized protein</fullName>
    </submittedName>
</protein>
<dbReference type="AlphaFoldDB" id="A0A9E7K7L6"/>
<proteinExistence type="predicted"/>
<name>A0A9E7K7L6_9LILI</name>
<sequence length="154" mass="17423">MGRVNGLFGSKGFQERTVRPNSNMGVDPIRLVNHVAFRTLRYGSDLFCLPSHPIPPPLVPPPVSDLGFPVAASDAYPVSLSYLVYHEARFEWSSIGSLDALEHRRRSQRGPLRTPVLFSYRPMDAIRMVKPVKGMTTVFFGLIGRRHCRLRFSR</sequence>
<gene>
    <name evidence="1" type="ORF">MUK42_37254</name>
</gene>
<reference evidence="1" key="1">
    <citation type="submission" date="2022-05" db="EMBL/GenBank/DDBJ databases">
        <title>The Musa troglodytarum L. genome provides insights into the mechanism of non-climacteric behaviour and enrichment of carotenoids.</title>
        <authorList>
            <person name="Wang J."/>
        </authorList>
    </citation>
    <scope>NUCLEOTIDE SEQUENCE</scope>
    <source>
        <tissue evidence="1">Leaf</tissue>
    </source>
</reference>
<organism evidence="1 2">
    <name type="scientific">Musa troglodytarum</name>
    <name type="common">fe'i banana</name>
    <dbReference type="NCBI Taxonomy" id="320322"/>
    <lineage>
        <taxon>Eukaryota</taxon>
        <taxon>Viridiplantae</taxon>
        <taxon>Streptophyta</taxon>
        <taxon>Embryophyta</taxon>
        <taxon>Tracheophyta</taxon>
        <taxon>Spermatophyta</taxon>
        <taxon>Magnoliopsida</taxon>
        <taxon>Liliopsida</taxon>
        <taxon>Zingiberales</taxon>
        <taxon>Musaceae</taxon>
        <taxon>Musa</taxon>
    </lineage>
</organism>
<dbReference type="EMBL" id="CP097508">
    <property type="protein sequence ID" value="URE09593.1"/>
    <property type="molecule type" value="Genomic_DNA"/>
</dbReference>
<accession>A0A9E7K7L6</accession>
<evidence type="ECO:0000313" key="2">
    <source>
        <dbReference type="Proteomes" id="UP001055439"/>
    </source>
</evidence>
<dbReference type="Proteomes" id="UP001055439">
    <property type="component" value="Chromosome 6"/>
</dbReference>
<keyword evidence="2" id="KW-1185">Reference proteome</keyword>
<evidence type="ECO:0000313" key="1">
    <source>
        <dbReference type="EMBL" id="URE09593.1"/>
    </source>
</evidence>